<gene>
    <name evidence="2" type="primary">LOC129924825</name>
</gene>
<accession>A0A9W2ZT09</accession>
<protein>
    <submittedName>
        <fullName evidence="2">Uncharacterized protein LOC129924825</fullName>
    </submittedName>
</protein>
<keyword evidence="1" id="KW-1185">Reference proteome</keyword>
<organism evidence="1 2">
    <name type="scientific">Biomphalaria glabrata</name>
    <name type="common">Bloodfluke planorb</name>
    <name type="synonym">Freshwater snail</name>
    <dbReference type="NCBI Taxonomy" id="6526"/>
    <lineage>
        <taxon>Eukaryota</taxon>
        <taxon>Metazoa</taxon>
        <taxon>Spiralia</taxon>
        <taxon>Lophotrochozoa</taxon>
        <taxon>Mollusca</taxon>
        <taxon>Gastropoda</taxon>
        <taxon>Heterobranchia</taxon>
        <taxon>Euthyneura</taxon>
        <taxon>Panpulmonata</taxon>
        <taxon>Hygrophila</taxon>
        <taxon>Lymnaeoidea</taxon>
        <taxon>Planorbidae</taxon>
        <taxon>Biomphalaria</taxon>
    </lineage>
</organism>
<evidence type="ECO:0000313" key="1">
    <source>
        <dbReference type="Proteomes" id="UP001165740"/>
    </source>
</evidence>
<sequence length="206" mass="24157">MLVTKRSKYVPNIEFKMVKCFNKNKFRDTSTFEIQNRYFTIYPELVNACLELSHGQFLIRHLDLDGDVYYENIFCSIVWNGFPLSTDDDCSTMMFPISLPLLFFSTLLNFNTSPKSSKALQMEKESDAKVIDWLERNGQYYKIECALGKVLKGDDCIGNENFQCKRYLAEFGFKITSYHFQLQPNNINKENFLKHILSQVRCILQL</sequence>
<dbReference type="RefSeq" id="XP_055878090.1">
    <property type="nucleotide sequence ID" value="XM_056022115.1"/>
</dbReference>
<reference evidence="2" key="1">
    <citation type="submission" date="2025-08" db="UniProtKB">
        <authorList>
            <consortium name="RefSeq"/>
        </authorList>
    </citation>
    <scope>IDENTIFICATION</scope>
</reference>
<name>A0A9W2ZT09_BIOGL</name>
<dbReference type="Proteomes" id="UP001165740">
    <property type="component" value="Chromosome 2"/>
</dbReference>
<dbReference type="GeneID" id="129924825"/>
<evidence type="ECO:0000313" key="2">
    <source>
        <dbReference type="RefSeq" id="XP_055878090.1"/>
    </source>
</evidence>
<proteinExistence type="predicted"/>
<dbReference type="AlphaFoldDB" id="A0A9W2ZT09"/>